<reference evidence="1 2" key="1">
    <citation type="journal article" date="2016" name="Virus Genes">
        <title>Genomic characterization of Salmonella bacteriophages isolated from India.</title>
        <authorList>
            <person name="Karpe Y.A."/>
            <person name="Kanade G.D."/>
            <person name="Pingale K.D."/>
            <person name="Arankalle V.A."/>
            <person name="Banerjee K."/>
        </authorList>
    </citation>
    <scope>NUCLEOTIDE SEQUENCE [LARGE SCALE GENOMIC DNA]</scope>
</reference>
<organism evidence="1 2">
    <name type="scientific">Salmonella phage 35</name>
    <dbReference type="NCBI Taxonomy" id="1654888"/>
    <lineage>
        <taxon>Viruses</taxon>
        <taxon>Duplodnaviria</taxon>
        <taxon>Heunggongvirae</taxon>
        <taxon>Uroviricota</taxon>
        <taxon>Caudoviricetes</taxon>
        <taxon>Casjensviridae</taxon>
        <taxon>Chivirus</taxon>
        <taxon>Chivirus cv35</taxon>
    </lineage>
</organism>
<sequence>MFKFCDGYDHYAEIGVKGTALQGYLEAAGYVVRNASDTTFSVVEGRRTGARALKFTVAASSSVNASLSWGFTTTASSVVFGFAMKAGLSRMRIARIENIVDIEWDTTTGKIRVGEELGVNPLILNAWYYFEIEIDKAANTVKVYANNELQLTVTPSSAPTTTYTIVWGQTGTAPNAGEQTLDDFYVIDGSGSRNNARLTPVEVTSRMPTADVSTQWDVVNASSSTPHYQIVSQLSPGGESKPYLQSNTAGATDMYRSNVTLPNNNQIFAVSVIAYARKGDLDDRKLGLVVNTEGGTPTEIQVPLTESYKYYQASFEQAPGGSDWNQNNVESLQFGIITR</sequence>
<evidence type="ECO:0000313" key="2">
    <source>
        <dbReference type="Proteomes" id="UP000224329"/>
    </source>
</evidence>
<dbReference type="EMBL" id="KR296689">
    <property type="protein sequence ID" value="AKJ74108.1"/>
    <property type="molecule type" value="Genomic_DNA"/>
</dbReference>
<evidence type="ECO:0000313" key="1">
    <source>
        <dbReference type="EMBL" id="AKJ74108.1"/>
    </source>
</evidence>
<keyword evidence="1" id="KW-0675">Receptor</keyword>
<name>A0A0N7CE82_9CAUD</name>
<dbReference type="Proteomes" id="UP000224329">
    <property type="component" value="Segment"/>
</dbReference>
<protein>
    <submittedName>
        <fullName evidence="1">Putative short transient receptor potential channel 6 isoform X1</fullName>
    </submittedName>
</protein>
<gene>
    <name evidence="1" type="ORF">SP35_45</name>
</gene>
<accession>A0A0N7CE82</accession>
<keyword evidence="2" id="KW-1185">Reference proteome</keyword>
<proteinExistence type="predicted"/>